<proteinExistence type="predicted"/>
<dbReference type="Proteomes" id="UP001189429">
    <property type="component" value="Unassembled WGS sequence"/>
</dbReference>
<accession>A0ABN9W777</accession>
<evidence type="ECO:0000256" key="1">
    <source>
        <dbReference type="SAM" id="MobiDB-lite"/>
    </source>
</evidence>
<protein>
    <submittedName>
        <fullName evidence="2">Uncharacterized protein</fullName>
    </submittedName>
</protein>
<feature type="region of interest" description="Disordered" evidence="1">
    <location>
        <begin position="1"/>
        <end position="72"/>
    </location>
</feature>
<feature type="compositionally biased region" description="Acidic residues" evidence="1">
    <location>
        <begin position="311"/>
        <end position="326"/>
    </location>
</feature>
<dbReference type="EMBL" id="CAUYUJ010018151">
    <property type="protein sequence ID" value="CAK0881100.1"/>
    <property type="molecule type" value="Genomic_DNA"/>
</dbReference>
<evidence type="ECO:0000313" key="2">
    <source>
        <dbReference type="EMBL" id="CAK0881100.1"/>
    </source>
</evidence>
<comment type="caution">
    <text evidence="2">The sequence shown here is derived from an EMBL/GenBank/DDBJ whole genome shotgun (WGS) entry which is preliminary data.</text>
</comment>
<gene>
    <name evidence="2" type="ORF">PCOR1329_LOCUS64039</name>
</gene>
<feature type="region of interest" description="Disordered" evidence="1">
    <location>
        <begin position="288"/>
        <end position="326"/>
    </location>
</feature>
<reference evidence="2" key="1">
    <citation type="submission" date="2023-10" db="EMBL/GenBank/DDBJ databases">
        <authorList>
            <person name="Chen Y."/>
            <person name="Shah S."/>
            <person name="Dougan E. K."/>
            <person name="Thang M."/>
            <person name="Chan C."/>
        </authorList>
    </citation>
    <scope>NUCLEOTIDE SEQUENCE [LARGE SCALE GENOMIC DNA]</scope>
</reference>
<feature type="non-terminal residue" evidence="2">
    <location>
        <position position="326"/>
    </location>
</feature>
<organism evidence="2 3">
    <name type="scientific">Prorocentrum cordatum</name>
    <dbReference type="NCBI Taxonomy" id="2364126"/>
    <lineage>
        <taxon>Eukaryota</taxon>
        <taxon>Sar</taxon>
        <taxon>Alveolata</taxon>
        <taxon>Dinophyceae</taxon>
        <taxon>Prorocentrales</taxon>
        <taxon>Prorocentraceae</taxon>
        <taxon>Prorocentrum</taxon>
    </lineage>
</organism>
<keyword evidence="3" id="KW-1185">Reference proteome</keyword>
<evidence type="ECO:0000313" key="3">
    <source>
        <dbReference type="Proteomes" id="UP001189429"/>
    </source>
</evidence>
<sequence length="326" mass="35175">MGRQGKKGKGVQPSQEPDSCEDDGVGAWRGGAGAAQAAPAVGPPPKKTKTGDAAVEKPAAKPPKKFKSADCPTCKKPATERQFHASAKLVDGKIVTDQGCLSCEEVFICAGLADEYDVDNFAEFTQLCLSNKAAQSAFVGCLKMYDRMSHNTAAGIQLGEVGLATSAGYRVIAYKRGLTPAQFLSIYSKHPGEIGLRVNDLMAPNGKRYKGILKDDEGETLGYKYEFYTDSHAFKSDLLCPRERVLHAGQVSTSWKKSQNAELKKGMLQLLKCCTLTDQKIRESLDAYAQGTPPPTSLENLVGQDDHSNEADEVMESDVEDAEDLD</sequence>
<name>A0ABN9W777_9DINO</name>